<evidence type="ECO:0000256" key="10">
    <source>
        <dbReference type="ARBA" id="ARBA00023139"/>
    </source>
</evidence>
<dbReference type="Pfam" id="PF12849">
    <property type="entry name" value="PBP_like_2"/>
    <property type="match status" value="2"/>
</dbReference>
<comment type="subunit">
    <text evidence="4">The complex is composed of two ATP-binding proteins (PstB), two transmembrane proteins (PstC and PstA) and a solute-binding protein (PstS).</text>
</comment>
<evidence type="ECO:0000256" key="11">
    <source>
        <dbReference type="ARBA" id="ARBA00023288"/>
    </source>
</evidence>
<reference evidence="15 16" key="1">
    <citation type="submission" date="2023-10" db="EMBL/GenBank/DDBJ databases">
        <title>A novel Glycoside Hydrolase 43-Like Enzyme from Clostrdium boliviensis is an Endo-xylanase, and a Candidate for Xylooligosaccharides Production from Different Xylan Substrates.</title>
        <authorList>
            <person name="Alvarez M.T."/>
            <person name="Rocabado-Villegas L.R."/>
            <person name="Salas-Veizaga D.M."/>
            <person name="Linares-Pasten J.A."/>
            <person name="Gudmundsdottir E.E."/>
            <person name="Hreggvidsson G.O."/>
            <person name="Adlercreutz P."/>
            <person name="Nordberg Karlsson E."/>
        </authorList>
    </citation>
    <scope>NUCLEOTIDE SEQUENCE [LARGE SCALE GENOMIC DNA]</scope>
    <source>
        <strain evidence="15 16">E-1</strain>
    </source>
</reference>
<feature type="domain" description="PBP" evidence="14">
    <location>
        <begin position="321"/>
        <end position="560"/>
    </location>
</feature>
<dbReference type="PANTHER" id="PTHR30570:SF4">
    <property type="entry name" value="PHOSPHATE-BINDING PROTEIN PSTS 1"/>
    <property type="match status" value="1"/>
</dbReference>
<keyword evidence="10" id="KW-0564">Palmitate</keyword>
<evidence type="ECO:0000256" key="6">
    <source>
        <dbReference type="ARBA" id="ARBA00022475"/>
    </source>
</evidence>
<keyword evidence="9" id="KW-0472">Membrane</keyword>
<feature type="domain" description="PBP" evidence="14">
    <location>
        <begin position="49"/>
        <end position="289"/>
    </location>
</feature>
<feature type="signal peptide" evidence="13">
    <location>
        <begin position="1"/>
        <end position="22"/>
    </location>
</feature>
<comment type="similarity">
    <text evidence="3">Belongs to the PstS family.</text>
</comment>
<dbReference type="PANTHER" id="PTHR30570">
    <property type="entry name" value="PERIPLASMIC PHOSPHATE BINDING COMPONENT OF PHOSPHATE ABC TRANSPORTER"/>
    <property type="match status" value="1"/>
</dbReference>
<keyword evidence="16" id="KW-1185">Reference proteome</keyword>
<keyword evidence="7" id="KW-0592">Phosphate transport</keyword>
<dbReference type="PROSITE" id="PS51257">
    <property type="entry name" value="PROKAR_LIPOPROTEIN"/>
    <property type="match status" value="1"/>
</dbReference>
<evidence type="ECO:0000256" key="1">
    <source>
        <dbReference type="ARBA" id="ARBA00002841"/>
    </source>
</evidence>
<keyword evidence="11" id="KW-0449">Lipoprotein</keyword>
<evidence type="ECO:0000256" key="9">
    <source>
        <dbReference type="ARBA" id="ARBA00023136"/>
    </source>
</evidence>
<evidence type="ECO:0000256" key="3">
    <source>
        <dbReference type="ARBA" id="ARBA00008725"/>
    </source>
</evidence>
<feature type="region of interest" description="Disordered" evidence="12">
    <location>
        <begin position="30"/>
        <end position="58"/>
    </location>
</feature>
<evidence type="ECO:0000313" key="16">
    <source>
        <dbReference type="Proteomes" id="UP001276854"/>
    </source>
</evidence>
<name>A0ABU4GMX7_9CLOT</name>
<feature type="chain" id="PRO_5045686201" evidence="13">
    <location>
        <begin position="23"/>
        <end position="586"/>
    </location>
</feature>
<dbReference type="EMBL" id="JAWONS010000240">
    <property type="protein sequence ID" value="MDW2798953.1"/>
    <property type="molecule type" value="Genomic_DNA"/>
</dbReference>
<dbReference type="InterPro" id="IPR024370">
    <property type="entry name" value="PBP_domain"/>
</dbReference>
<evidence type="ECO:0000256" key="4">
    <source>
        <dbReference type="ARBA" id="ARBA00011529"/>
    </source>
</evidence>
<evidence type="ECO:0000256" key="5">
    <source>
        <dbReference type="ARBA" id="ARBA00022448"/>
    </source>
</evidence>
<evidence type="ECO:0000256" key="13">
    <source>
        <dbReference type="SAM" id="SignalP"/>
    </source>
</evidence>
<evidence type="ECO:0000256" key="2">
    <source>
        <dbReference type="ARBA" id="ARBA00004193"/>
    </source>
</evidence>
<gene>
    <name evidence="15" type="ORF">RZO55_15365</name>
</gene>
<comment type="subcellular location">
    <subcellularLocation>
        <location evidence="2">Cell membrane</location>
        <topology evidence="2">Lipid-anchor</topology>
    </subcellularLocation>
</comment>
<evidence type="ECO:0000256" key="8">
    <source>
        <dbReference type="ARBA" id="ARBA00022729"/>
    </source>
</evidence>
<evidence type="ECO:0000256" key="7">
    <source>
        <dbReference type="ARBA" id="ARBA00022592"/>
    </source>
</evidence>
<dbReference type="InterPro" id="IPR011862">
    <property type="entry name" value="Phos-bd"/>
</dbReference>
<comment type="function">
    <text evidence="1">Part of the ABC transporter complex PstSACB involved in phosphate import.</text>
</comment>
<comment type="caution">
    <text evidence="15">The sequence shown here is derived from an EMBL/GenBank/DDBJ whole genome shotgun (WGS) entry which is preliminary data.</text>
</comment>
<dbReference type="RefSeq" id="WP_318065150.1">
    <property type="nucleotide sequence ID" value="NZ_JAWONS010000240.1"/>
</dbReference>
<dbReference type="InterPro" id="IPR050811">
    <property type="entry name" value="Phosphate_ABC_transporter"/>
</dbReference>
<evidence type="ECO:0000259" key="14">
    <source>
        <dbReference type="Pfam" id="PF12849"/>
    </source>
</evidence>
<dbReference type="CDD" id="cd13653">
    <property type="entry name" value="PBP2_phosphate_like_1"/>
    <property type="match status" value="2"/>
</dbReference>
<protein>
    <submittedName>
        <fullName evidence="15">Phosphate ABC transporter substrate-binding protein</fullName>
    </submittedName>
</protein>
<evidence type="ECO:0000313" key="15">
    <source>
        <dbReference type="EMBL" id="MDW2798953.1"/>
    </source>
</evidence>
<accession>A0ABU4GMX7</accession>
<proteinExistence type="inferred from homology"/>
<dbReference type="SUPFAM" id="SSF53850">
    <property type="entry name" value="Periplasmic binding protein-like II"/>
    <property type="match status" value="2"/>
</dbReference>
<keyword evidence="8 13" id="KW-0732">Signal</keyword>
<organism evidence="15 16">
    <name type="scientific">Clostridium boliviensis</name>
    <dbReference type="NCBI Taxonomy" id="318465"/>
    <lineage>
        <taxon>Bacteria</taxon>
        <taxon>Bacillati</taxon>
        <taxon>Bacillota</taxon>
        <taxon>Clostridia</taxon>
        <taxon>Eubacteriales</taxon>
        <taxon>Clostridiaceae</taxon>
        <taxon>Clostridium</taxon>
    </lineage>
</organism>
<keyword evidence="6" id="KW-1003">Cell membrane</keyword>
<dbReference type="Gene3D" id="3.40.190.10">
    <property type="entry name" value="Periplasmic binding protein-like II"/>
    <property type="match status" value="4"/>
</dbReference>
<keyword evidence="5" id="KW-0813">Transport</keyword>
<sequence length="586" mass="61360">MMKKAIAMILTAAVCASLAACAGTSDKKTSASQADAATTAKTETTGESSTKAETVSGSVTTSGSSALLPLVQAAAEKFMEKNPDSSIVANGGGSGTGLKQVSEGAVDIGNSDVFAKEKLDEKAAEDLVDHKVCTVTMTAVVNKSLGVKDLTSQQMTDIFTGKVKNWNEVGGPDMEIMLVTRPTSSGTRALFKTWALDGKEEASNTALETDDSGTLLQTVQDNPGAIGYVALSYLVNNDKVQAVAINGVEPTLENTYNGTYPVWGYEHMYTKGDGSDLAQAFIQYMMGDEFAINIEEMGYGASSKLSKKAIDSHEDSSQAAAPAAEQVKGSVTTSGSSALLPLAQAAAEEFMKQNPDCSIVANGGGSGTGLKQVSQGAVDIGNSDVFAEEKLDASAASELTDHKVCTVTMAAVVNKSLGVDNLTTKQITDIFTGKIKNWKEVGGPDKEIMLVTRPTSSGTRALFKTWALGGVEEASESALETDDSGTLLQTVEDNDAAIGYVALSYLVNNDKVKAVAIDGVAPTLENTYNGTYKVWGYEHMYTKGEGSESAQAYIKYMMSDAFASNIEAMGYGASSKLSDQAVKSHQ</sequence>
<evidence type="ECO:0000256" key="12">
    <source>
        <dbReference type="SAM" id="MobiDB-lite"/>
    </source>
</evidence>
<dbReference type="NCBIfam" id="TIGR02136">
    <property type="entry name" value="ptsS_2"/>
    <property type="match status" value="2"/>
</dbReference>
<dbReference type="Proteomes" id="UP001276854">
    <property type="component" value="Unassembled WGS sequence"/>
</dbReference>